<protein>
    <submittedName>
        <fullName evidence="1">Uncharacterized protein</fullName>
    </submittedName>
</protein>
<comment type="caution">
    <text evidence="1">The sequence shown here is derived from an EMBL/GenBank/DDBJ whole genome shotgun (WGS) entry which is preliminary data.</text>
</comment>
<reference evidence="1 2" key="1">
    <citation type="journal article" date="2016" name="Nat. Commun.">
        <title>Thousands of microbial genomes shed light on interconnected biogeochemical processes in an aquifer system.</title>
        <authorList>
            <person name="Anantharaman K."/>
            <person name="Brown C.T."/>
            <person name="Hug L.A."/>
            <person name="Sharon I."/>
            <person name="Castelle C.J."/>
            <person name="Probst A.J."/>
            <person name="Thomas B.C."/>
            <person name="Singh A."/>
            <person name="Wilkins M.J."/>
            <person name="Karaoz U."/>
            <person name="Brodie E.L."/>
            <person name="Williams K.H."/>
            <person name="Hubbard S.S."/>
            <person name="Banfield J.F."/>
        </authorList>
    </citation>
    <scope>NUCLEOTIDE SEQUENCE [LARGE SCALE GENOMIC DNA]</scope>
</reference>
<organism evidence="1 2">
    <name type="scientific">Candidatus Falkowbacteria bacterium RBG_13_39_14</name>
    <dbReference type="NCBI Taxonomy" id="1797985"/>
    <lineage>
        <taxon>Bacteria</taxon>
        <taxon>Candidatus Falkowiibacteriota</taxon>
    </lineage>
</organism>
<accession>A0A1F5S522</accession>
<proteinExistence type="predicted"/>
<sequence>MIREIIESCNKETAEKERLRNREVELSSLEIPLEEEFLKCIRKELRAGEEEELPPDLILIQLYNTFRRGSSFSDEEKRQIVMMIKKYTARMDDPRPYWSAARISGQPRDIDKEVGDL</sequence>
<dbReference type="AlphaFoldDB" id="A0A1F5S522"/>
<evidence type="ECO:0000313" key="2">
    <source>
        <dbReference type="Proteomes" id="UP000178323"/>
    </source>
</evidence>
<dbReference type="Proteomes" id="UP000178323">
    <property type="component" value="Unassembled WGS sequence"/>
</dbReference>
<name>A0A1F5S522_9BACT</name>
<gene>
    <name evidence="1" type="ORF">A2Y83_02380</name>
</gene>
<evidence type="ECO:0000313" key="1">
    <source>
        <dbReference type="EMBL" id="OGF21798.1"/>
    </source>
</evidence>
<dbReference type="EMBL" id="MFFS01000051">
    <property type="protein sequence ID" value="OGF21798.1"/>
    <property type="molecule type" value="Genomic_DNA"/>
</dbReference>